<dbReference type="EMBL" id="CP108037">
    <property type="protein sequence ID" value="WUN84596.1"/>
    <property type="molecule type" value="Genomic_DNA"/>
</dbReference>
<keyword evidence="4" id="KW-1185">Reference proteome</keyword>
<organism evidence="3 4">
    <name type="scientific">Streptomyces erythrochromogenes</name>
    <dbReference type="NCBI Taxonomy" id="285574"/>
    <lineage>
        <taxon>Bacteria</taxon>
        <taxon>Bacillati</taxon>
        <taxon>Actinomycetota</taxon>
        <taxon>Actinomycetes</taxon>
        <taxon>Kitasatosporales</taxon>
        <taxon>Streptomycetaceae</taxon>
        <taxon>Streptomyces</taxon>
    </lineage>
</organism>
<reference evidence="3" key="1">
    <citation type="submission" date="2022-10" db="EMBL/GenBank/DDBJ databases">
        <title>The complete genomes of actinobacterial strains from the NBC collection.</title>
        <authorList>
            <person name="Joergensen T.S."/>
            <person name="Alvarez Arevalo M."/>
            <person name="Sterndorff E.B."/>
            <person name="Faurdal D."/>
            <person name="Vuksanovic O."/>
            <person name="Mourched A.-S."/>
            <person name="Charusanti P."/>
            <person name="Shaw S."/>
            <person name="Blin K."/>
            <person name="Weber T."/>
        </authorList>
    </citation>
    <scope>NUCLEOTIDE SEQUENCE</scope>
    <source>
        <strain evidence="3">NBC_00303</strain>
        <plasmid evidence="3">unnamed1</plasmid>
    </source>
</reference>
<keyword evidence="2" id="KW-0472">Membrane</keyword>
<evidence type="ECO:0000313" key="3">
    <source>
        <dbReference type="EMBL" id="WUN84596.1"/>
    </source>
</evidence>
<protein>
    <submittedName>
        <fullName evidence="3">Uncharacterized protein</fullName>
    </submittedName>
</protein>
<evidence type="ECO:0000256" key="1">
    <source>
        <dbReference type="SAM" id="MobiDB-lite"/>
    </source>
</evidence>
<keyword evidence="2" id="KW-1133">Transmembrane helix</keyword>
<dbReference type="GeneID" id="95502259"/>
<keyword evidence="2" id="KW-0812">Transmembrane</keyword>
<feature type="transmembrane region" description="Helical" evidence="2">
    <location>
        <begin position="12"/>
        <end position="32"/>
    </location>
</feature>
<dbReference type="Proteomes" id="UP001432312">
    <property type="component" value="Plasmid unnamed1"/>
</dbReference>
<name>A0ABZ1QPK1_9ACTN</name>
<geneLocation type="plasmid" evidence="3 4">
    <name>unnamed1</name>
</geneLocation>
<proteinExistence type="predicted"/>
<feature type="region of interest" description="Disordered" evidence="1">
    <location>
        <begin position="56"/>
        <end position="75"/>
    </location>
</feature>
<gene>
    <name evidence="3" type="ORF">OHA91_39430</name>
</gene>
<evidence type="ECO:0000313" key="4">
    <source>
        <dbReference type="Proteomes" id="UP001432312"/>
    </source>
</evidence>
<dbReference type="RefSeq" id="WP_328741327.1">
    <property type="nucleotide sequence ID" value="NZ_CP108037.1"/>
</dbReference>
<accession>A0ABZ1QPK1</accession>
<keyword evidence="3" id="KW-0614">Plasmid</keyword>
<evidence type="ECO:0000256" key="2">
    <source>
        <dbReference type="SAM" id="Phobius"/>
    </source>
</evidence>
<sequence length="75" mass="7976">MPSSRTPRGRFPVDLAVFLAILATGVVLILVGRVSPEALAGYASALAGLYAAWHHRPRGEESRQTPPEGPPASER</sequence>